<dbReference type="FunFam" id="1.10.275.10:FF:000001">
    <property type="entry name" value="Fumarate hydratase, mitochondrial"/>
    <property type="match status" value="1"/>
</dbReference>
<dbReference type="InterPro" id="IPR008948">
    <property type="entry name" value="L-Aspartase-like"/>
</dbReference>
<keyword evidence="2 4" id="KW-0816">Tricarboxylic acid cycle</keyword>
<dbReference type="EMBL" id="CP043506">
    <property type="protein sequence ID" value="QEO18460.1"/>
    <property type="molecule type" value="Genomic_DNA"/>
</dbReference>
<dbReference type="AlphaFoldDB" id="A0A5C1YT96"/>
<dbReference type="EC" id="4.2.1.2" evidence="4"/>
<feature type="region of interest" description="Disordered" evidence="5">
    <location>
        <begin position="1"/>
        <end position="29"/>
    </location>
</feature>
<evidence type="ECO:0000256" key="2">
    <source>
        <dbReference type="ARBA" id="ARBA00022532"/>
    </source>
</evidence>
<keyword evidence="4" id="KW-0963">Cytoplasm</keyword>
<feature type="binding site" evidence="4">
    <location>
        <position position="336"/>
    </location>
    <ligand>
        <name>substrate</name>
    </ligand>
</feature>
<dbReference type="Gene3D" id="1.10.40.30">
    <property type="entry name" value="Fumarase/aspartase (C-terminal domain)"/>
    <property type="match status" value="1"/>
</dbReference>
<feature type="binding site" evidence="4">
    <location>
        <begin position="341"/>
        <end position="343"/>
    </location>
    <ligand>
        <name>substrate</name>
    </ligand>
</feature>
<feature type="binding site" description="in site B" evidence="4">
    <location>
        <begin position="146"/>
        <end position="149"/>
    </location>
    <ligand>
        <name>substrate</name>
    </ligand>
</feature>
<organism evidence="8 9">
    <name type="scientific">Acetobacter vaccinii</name>
    <dbReference type="NCBI Taxonomy" id="2592655"/>
    <lineage>
        <taxon>Bacteria</taxon>
        <taxon>Pseudomonadati</taxon>
        <taxon>Pseudomonadota</taxon>
        <taxon>Alphaproteobacteria</taxon>
        <taxon>Acetobacterales</taxon>
        <taxon>Acetobacteraceae</taxon>
        <taxon>Acetobacter</taxon>
    </lineage>
</organism>
<feature type="domain" description="Fumarase C C-terminal" evidence="7">
    <location>
        <begin position="425"/>
        <end position="477"/>
    </location>
</feature>
<dbReference type="NCBIfam" id="TIGR00979">
    <property type="entry name" value="fumC_II"/>
    <property type="match status" value="1"/>
</dbReference>
<dbReference type="InterPro" id="IPR000362">
    <property type="entry name" value="Fumarate_lyase_fam"/>
</dbReference>
<name>A0A5C1YT96_9PROT</name>
<dbReference type="FunFam" id="1.10.40.30:FF:000002">
    <property type="entry name" value="Fumarate hydratase class II"/>
    <property type="match status" value="1"/>
</dbReference>
<dbReference type="SUPFAM" id="SSF48557">
    <property type="entry name" value="L-aspartase-like"/>
    <property type="match status" value="1"/>
</dbReference>
<evidence type="ECO:0000313" key="8">
    <source>
        <dbReference type="EMBL" id="QEO18460.1"/>
    </source>
</evidence>
<evidence type="ECO:0000256" key="5">
    <source>
        <dbReference type="SAM" id="MobiDB-lite"/>
    </source>
</evidence>
<dbReference type="PRINTS" id="PR00145">
    <property type="entry name" value="ARGSUCLYASE"/>
</dbReference>
<dbReference type="KEGG" id="acek:FLP30_12635"/>
<dbReference type="InterPro" id="IPR024083">
    <property type="entry name" value="Fumarase/histidase_N"/>
</dbReference>
<evidence type="ECO:0000256" key="1">
    <source>
        <dbReference type="ARBA" id="ARBA00009084"/>
    </source>
</evidence>
<dbReference type="PROSITE" id="PS00163">
    <property type="entry name" value="FUMARATE_LYASES"/>
    <property type="match status" value="1"/>
</dbReference>
<dbReference type="InterPro" id="IPR022761">
    <property type="entry name" value="Fumarate_lyase_N"/>
</dbReference>
<keyword evidence="9" id="KW-1185">Reference proteome</keyword>
<feature type="site" description="Important for catalytic activity" evidence="4">
    <location>
        <position position="348"/>
    </location>
</feature>
<evidence type="ECO:0000256" key="3">
    <source>
        <dbReference type="ARBA" id="ARBA00023239"/>
    </source>
</evidence>
<dbReference type="GO" id="GO:0005737">
    <property type="term" value="C:cytoplasm"/>
    <property type="evidence" value="ECO:0007669"/>
    <property type="project" value="UniProtKB-SubCell"/>
</dbReference>
<dbReference type="InterPro" id="IPR020557">
    <property type="entry name" value="Fumarate_lyase_CS"/>
</dbReference>
<evidence type="ECO:0000256" key="4">
    <source>
        <dbReference type="HAMAP-Rule" id="MF_00743"/>
    </source>
</evidence>
<feature type="binding site" evidence="4">
    <location>
        <position position="204"/>
    </location>
    <ligand>
        <name>substrate</name>
    </ligand>
</feature>
<accession>A0A5C1YT96</accession>
<feature type="binding site" evidence="4">
    <location>
        <begin position="115"/>
        <end position="117"/>
    </location>
    <ligand>
        <name>substrate</name>
    </ligand>
</feature>
<dbReference type="UniPathway" id="UPA00223">
    <property type="reaction ID" value="UER01007"/>
</dbReference>
<dbReference type="GO" id="GO:0006108">
    <property type="term" value="P:malate metabolic process"/>
    <property type="evidence" value="ECO:0007669"/>
    <property type="project" value="TreeGrafter"/>
</dbReference>
<dbReference type="FunFam" id="1.20.200.10:FF:000001">
    <property type="entry name" value="Fumarate hydratase, mitochondrial"/>
    <property type="match status" value="1"/>
</dbReference>
<comment type="subunit">
    <text evidence="4">Homotetramer.</text>
</comment>
<dbReference type="GO" id="GO:0006106">
    <property type="term" value="P:fumarate metabolic process"/>
    <property type="evidence" value="ECO:0007669"/>
    <property type="project" value="InterPro"/>
</dbReference>
<gene>
    <name evidence="4 8" type="primary">fumC</name>
    <name evidence="8" type="ORF">FLP30_12635</name>
</gene>
<dbReference type="Pfam" id="PF00206">
    <property type="entry name" value="Lyase_1"/>
    <property type="match status" value="1"/>
</dbReference>
<feature type="binding site" evidence="4">
    <location>
        <begin position="156"/>
        <end position="158"/>
    </location>
    <ligand>
        <name>substrate</name>
    </ligand>
</feature>
<dbReference type="Pfam" id="PF10415">
    <property type="entry name" value="FumaraseC_C"/>
    <property type="match status" value="1"/>
</dbReference>
<dbReference type="CDD" id="cd01362">
    <property type="entry name" value="Fumarase_classII"/>
    <property type="match status" value="1"/>
</dbReference>
<dbReference type="Gene3D" id="1.20.200.10">
    <property type="entry name" value="Fumarase/aspartase (Central domain)"/>
    <property type="match status" value="1"/>
</dbReference>
<comment type="pathway">
    <text evidence="4">Carbohydrate metabolism; tricarboxylic acid cycle; (S)-malate from fumarate: step 1/1.</text>
</comment>
<dbReference type="RefSeq" id="WP_149280120.1">
    <property type="nucleotide sequence ID" value="NZ_CP043506.1"/>
</dbReference>
<evidence type="ECO:0000259" key="7">
    <source>
        <dbReference type="Pfam" id="PF10415"/>
    </source>
</evidence>
<dbReference type="HAMAP" id="MF_00743">
    <property type="entry name" value="FumaraseC"/>
    <property type="match status" value="1"/>
</dbReference>
<dbReference type="Proteomes" id="UP000324536">
    <property type="component" value="Chromosome"/>
</dbReference>
<proteinExistence type="inferred from homology"/>
<dbReference type="GO" id="GO:0004333">
    <property type="term" value="F:fumarate hydratase activity"/>
    <property type="evidence" value="ECO:0007669"/>
    <property type="project" value="UniProtKB-UniRule"/>
</dbReference>
<dbReference type="InterPro" id="IPR005677">
    <property type="entry name" value="Fum_hydII"/>
</dbReference>
<keyword evidence="3 4" id="KW-0456">Lyase</keyword>
<dbReference type="InterPro" id="IPR018951">
    <property type="entry name" value="Fumarase_C_C"/>
</dbReference>
<dbReference type="PANTHER" id="PTHR11444">
    <property type="entry name" value="ASPARTATEAMMONIA/ARGININOSUCCINATE/ADENYLOSUCCINATE LYASE"/>
    <property type="match status" value="1"/>
</dbReference>
<comment type="subcellular location">
    <subcellularLocation>
        <location evidence="4">Cytoplasm</location>
    </subcellularLocation>
</comment>
<dbReference type="PANTHER" id="PTHR11444:SF1">
    <property type="entry name" value="FUMARATE HYDRATASE, MITOCHONDRIAL"/>
    <property type="match status" value="1"/>
</dbReference>
<comment type="function">
    <text evidence="4">Involved in the TCA cycle. Catalyzes the stereospecific interconversion of fumarate to L-malate.</text>
</comment>
<dbReference type="PRINTS" id="PR00149">
    <property type="entry name" value="FUMRATELYASE"/>
</dbReference>
<dbReference type="Gene3D" id="1.10.275.10">
    <property type="entry name" value="Fumarase/aspartase (N-terminal domain)"/>
    <property type="match status" value="1"/>
</dbReference>
<reference evidence="8 9" key="1">
    <citation type="submission" date="2019-09" db="EMBL/GenBank/DDBJ databases">
        <title>Genome sequencing of strain KACC 21233.</title>
        <authorList>
            <person name="Heo J."/>
            <person name="Kim S.-J."/>
            <person name="Kim J.-S."/>
            <person name="Hong S.-B."/>
            <person name="Kwon S.-W."/>
        </authorList>
    </citation>
    <scope>NUCLEOTIDE SEQUENCE [LARGE SCALE GENOMIC DNA]</scope>
    <source>
        <strain evidence="8 9">KACC 21233</strain>
    </source>
</reference>
<feature type="domain" description="Fumarate lyase N-terminal" evidence="6">
    <location>
        <begin position="29"/>
        <end position="359"/>
    </location>
</feature>
<evidence type="ECO:0000313" key="9">
    <source>
        <dbReference type="Proteomes" id="UP000324536"/>
    </source>
</evidence>
<dbReference type="OrthoDB" id="9802809at2"/>
<comment type="catalytic activity">
    <reaction evidence="4">
        <text>(S)-malate = fumarate + H2O</text>
        <dbReference type="Rhea" id="RHEA:12460"/>
        <dbReference type="ChEBI" id="CHEBI:15377"/>
        <dbReference type="ChEBI" id="CHEBI:15589"/>
        <dbReference type="ChEBI" id="CHEBI:29806"/>
        <dbReference type="EC" id="4.2.1.2"/>
    </reaction>
</comment>
<feature type="active site" description="Proton donor/acceptor" evidence="4">
    <location>
        <position position="205"/>
    </location>
</feature>
<comment type="similarity">
    <text evidence="1 4">Belongs to the class-II fumarase/aspartase family. Fumarase subfamily.</text>
</comment>
<sequence length="484" mass="50942">MSAQPTPTMTPCPIGINATGSRQEEDSLGSMSIPADRYWGAQTQRSLIHFSIGGDHMPLSLYHAYGTVKKAAALVNAAEGRLPAWKAELIAQVADEVSAGKLDAHFPLSVWQTGSGTQTNMNVNEVIANRAIQLAGGVIGSKTPVHPNDDVNMGQSSNDSFPTAMHVATLLEIEDRLIPSVQHLVDALSSKAAAWKDVVKIGRTHLQDAVPLTVGQEWSGWACLLQDALDVLKTSREGLYALAAGGTAVGTGLNAPPGFSVAMAQQIAQLTGRPFITAPNKFAALSGLDAMARASAGLRAVAIPLLKIANDMRWLASGPRCGLGELILPENEPGSSIMPGKVNPTQCEALVMIATQVLGHDNTVAFAASQGQLDLNVMRPLILANCLHSIRILADGCHNFRVFSVEGTQLNTARIEQYVAGSVMLVTALNPVIGYDKAAQIAHIAMEHDLPLREAALRSGFVDAQTFDSAVNPLAMVGHGVGGA</sequence>
<feature type="active site" evidence="4">
    <location>
        <position position="335"/>
    </location>
</feature>
<evidence type="ECO:0000259" key="6">
    <source>
        <dbReference type="Pfam" id="PF00206"/>
    </source>
</evidence>
<protein>
    <recommendedName>
        <fullName evidence="4">Fumarate hydratase class II</fullName>
        <shortName evidence="4">Fumarase C</shortName>
        <ecNumber evidence="4">4.2.1.2</ecNumber>
    </recommendedName>
    <alternativeName>
        <fullName evidence="4">Aerobic fumarase</fullName>
    </alternativeName>
    <alternativeName>
        <fullName evidence="4">Iron-independent fumarase</fullName>
    </alternativeName>
</protein>
<dbReference type="GO" id="GO:0006099">
    <property type="term" value="P:tricarboxylic acid cycle"/>
    <property type="evidence" value="ECO:0007669"/>
    <property type="project" value="UniProtKB-UniRule"/>
</dbReference>
<comment type="miscellaneous">
    <text evidence="4">There are 2 substrate-binding sites: the catalytic A site, and the non-catalytic B site that may play a role in the transfer of substrate or product between the active site and the solvent. Alternatively, the B site may bind allosteric effectors.</text>
</comment>